<dbReference type="PANTHER" id="PTHR34039:SF1">
    <property type="entry name" value="UPF0102 PROTEIN YRAN"/>
    <property type="match status" value="1"/>
</dbReference>
<dbReference type="HAMAP" id="MF_00048">
    <property type="entry name" value="UPF0102"/>
    <property type="match status" value="1"/>
</dbReference>
<comment type="similarity">
    <text evidence="1 2">Belongs to the UPF0102 family.</text>
</comment>
<dbReference type="PANTHER" id="PTHR34039">
    <property type="entry name" value="UPF0102 PROTEIN YRAN"/>
    <property type="match status" value="1"/>
</dbReference>
<dbReference type="GO" id="GO:0004519">
    <property type="term" value="F:endonuclease activity"/>
    <property type="evidence" value="ECO:0007669"/>
    <property type="project" value="UniProtKB-KW"/>
</dbReference>
<dbReference type="CDD" id="cd20736">
    <property type="entry name" value="PoNe_Nuclease"/>
    <property type="match status" value="1"/>
</dbReference>
<dbReference type="AlphaFoldDB" id="A0A839QPP0"/>
<keyword evidence="3" id="KW-0540">Nuclease</keyword>
<sequence>MSIAAFATGDHIAAMSPREIGRLGEDLAVRRLVRDGWTIHDRNFRTRRGEIDIVASDGDTLVFVEVKTRRPSHVGAGVHAVDENKVRRLRTMAGYYLMNRAPAHSAIRIDVMSIAVSVHAEPRIDHIQDVCS</sequence>
<evidence type="ECO:0000313" key="4">
    <source>
        <dbReference type="Proteomes" id="UP000568050"/>
    </source>
</evidence>
<keyword evidence="3" id="KW-0255">Endonuclease</keyword>
<dbReference type="Pfam" id="PF02021">
    <property type="entry name" value="UPF0102"/>
    <property type="match status" value="1"/>
</dbReference>
<dbReference type="GO" id="GO:0003676">
    <property type="term" value="F:nucleic acid binding"/>
    <property type="evidence" value="ECO:0007669"/>
    <property type="project" value="InterPro"/>
</dbReference>
<comment type="caution">
    <text evidence="3">The sequence shown here is derived from an EMBL/GenBank/DDBJ whole genome shotgun (WGS) entry which is preliminary data.</text>
</comment>
<dbReference type="EMBL" id="JACHWP010000001">
    <property type="protein sequence ID" value="MBB3021765.1"/>
    <property type="molecule type" value="Genomic_DNA"/>
</dbReference>
<reference evidence="3 4" key="1">
    <citation type="submission" date="2020-08" db="EMBL/GenBank/DDBJ databases">
        <title>Sequencing the genomes of 1000 actinobacteria strains.</title>
        <authorList>
            <person name="Klenk H.-P."/>
        </authorList>
    </citation>
    <scope>NUCLEOTIDE SEQUENCE [LARGE SCALE GENOMIC DNA]</scope>
    <source>
        <strain evidence="3 4">DSM 23040</strain>
    </source>
</reference>
<dbReference type="InterPro" id="IPR011856">
    <property type="entry name" value="tRNA_endonuc-like_dom_sf"/>
</dbReference>
<dbReference type="InterPro" id="IPR003509">
    <property type="entry name" value="UPF0102_YraN-like"/>
</dbReference>
<accession>A0A839QPP0</accession>
<proteinExistence type="inferred from homology"/>
<evidence type="ECO:0000256" key="2">
    <source>
        <dbReference type="HAMAP-Rule" id="MF_00048"/>
    </source>
</evidence>
<organism evidence="3 4">
    <name type="scientific">Helcobacillus massiliensis</name>
    <dbReference type="NCBI Taxonomy" id="521392"/>
    <lineage>
        <taxon>Bacteria</taxon>
        <taxon>Bacillati</taxon>
        <taxon>Actinomycetota</taxon>
        <taxon>Actinomycetes</taxon>
        <taxon>Micrococcales</taxon>
        <taxon>Dermabacteraceae</taxon>
        <taxon>Helcobacillus</taxon>
    </lineage>
</organism>
<gene>
    <name evidence="3" type="ORF">FHX50_000013</name>
</gene>
<dbReference type="Proteomes" id="UP000568050">
    <property type="component" value="Unassembled WGS sequence"/>
</dbReference>
<keyword evidence="3" id="KW-0378">Hydrolase</keyword>
<dbReference type="NCBIfam" id="NF009154">
    <property type="entry name" value="PRK12497.3-3"/>
    <property type="match status" value="1"/>
</dbReference>
<evidence type="ECO:0000256" key="1">
    <source>
        <dbReference type="ARBA" id="ARBA00006738"/>
    </source>
</evidence>
<name>A0A839QPP0_9MICO</name>
<dbReference type="InterPro" id="IPR011335">
    <property type="entry name" value="Restrct_endonuc-II-like"/>
</dbReference>
<dbReference type="NCBIfam" id="NF009150">
    <property type="entry name" value="PRK12497.1-3"/>
    <property type="match status" value="1"/>
</dbReference>
<evidence type="ECO:0000313" key="3">
    <source>
        <dbReference type="EMBL" id="MBB3021765.1"/>
    </source>
</evidence>
<keyword evidence="4" id="KW-1185">Reference proteome</keyword>
<dbReference type="SUPFAM" id="SSF52980">
    <property type="entry name" value="Restriction endonuclease-like"/>
    <property type="match status" value="1"/>
</dbReference>
<protein>
    <recommendedName>
        <fullName evidence="2">UPF0102 protein FHX50_000013</fullName>
    </recommendedName>
</protein>
<dbReference type="Gene3D" id="3.40.1350.10">
    <property type="match status" value="1"/>
</dbReference>
<dbReference type="RefSeq" id="WP_239376328.1">
    <property type="nucleotide sequence ID" value="NZ_CBCSFZ010000028.1"/>
</dbReference>